<protein>
    <submittedName>
        <fullName evidence="1">Heparinase</fullName>
    </submittedName>
</protein>
<keyword evidence="2" id="KW-1185">Reference proteome</keyword>
<dbReference type="Gene3D" id="2.70.98.70">
    <property type="match status" value="1"/>
</dbReference>
<evidence type="ECO:0000313" key="1">
    <source>
        <dbReference type="EMBL" id="BDZ40435.1"/>
    </source>
</evidence>
<dbReference type="EMBL" id="AP027728">
    <property type="protein sequence ID" value="BDZ40435.1"/>
    <property type="molecule type" value="Genomic_DNA"/>
</dbReference>
<dbReference type="Proteomes" id="UP001321543">
    <property type="component" value="Chromosome"/>
</dbReference>
<evidence type="ECO:0000313" key="2">
    <source>
        <dbReference type="Proteomes" id="UP001321543"/>
    </source>
</evidence>
<proteinExistence type="predicted"/>
<sequence>MLIRRGALLDLWSHSEAADDAILAAPASDRVFWDGVDERTRLLIIGEADRLRDAAWPQPRLQDWSAYPRTGDRSAYEHALFLRNRRTRLAVLAAAIEPTEERLLEAADGLWLKVEQSTWCWPAHDDVFSRGLRVPDPRHPFVDLGAGEDVALLAWSTLLIGTELEQHAPGLRERLGHEARTCVLEPFVERAWHWEGDEGHVHNWAPWIHGNLLVAAVAFAAPPLRARVMDRCVDGLDRYLAQLPADGAIDEGFGYWWQGAGRAFDALAVLDTLTDGSVAAETRDGALAPLAELARFPQRMQVGPGWFASFSDAEARADEGTPWHVLHRAAMLCGLPEVAEFALAERAGREEPSLCGLDEGVHAGLGRMLAEISDLSSGVVPAQHPASAPPAAQPRAKDGVFLASIGVGIRERAGLTVVVKSGHNGENHNHNDLGSIAVAVDGIPLLPDLGRATYRAETFSDRRYELWNMRSDWHSTPLPRGAAQLPGAQWRAGAAVIDDGWRLDLTESYPGRERWIRTVRVTDAGISVRDESEVLADPATRIVVVCAGAPERAGDGVRVPGRAGARDLLLNFEAADVQFETVEVDDPYLRRSWGERVTRMLFAPASARMWEMRGEAR</sequence>
<gene>
    <name evidence="1" type="ORF">GCM10025863_30490</name>
</gene>
<name>A0ABM8FXI1_9MICO</name>
<dbReference type="InterPro" id="IPR008929">
    <property type="entry name" value="Chondroitin_lyas"/>
</dbReference>
<dbReference type="RefSeq" id="WP_286300959.1">
    <property type="nucleotide sequence ID" value="NZ_AP027728.1"/>
</dbReference>
<dbReference type="Gene3D" id="1.50.10.100">
    <property type="entry name" value="Chondroitin AC/alginate lyase"/>
    <property type="match status" value="1"/>
</dbReference>
<dbReference type="SUPFAM" id="SSF48230">
    <property type="entry name" value="Chondroitin AC/alginate lyase"/>
    <property type="match status" value="1"/>
</dbReference>
<organism evidence="1 2">
    <name type="scientific">Microbacterium suwonense</name>
    <dbReference type="NCBI Taxonomy" id="683047"/>
    <lineage>
        <taxon>Bacteria</taxon>
        <taxon>Bacillati</taxon>
        <taxon>Actinomycetota</taxon>
        <taxon>Actinomycetes</taxon>
        <taxon>Micrococcales</taxon>
        <taxon>Microbacteriaceae</taxon>
        <taxon>Microbacterium</taxon>
    </lineage>
</organism>
<accession>A0ABM8FXI1</accession>
<reference evidence="2" key="1">
    <citation type="journal article" date="2019" name="Int. J. Syst. Evol. Microbiol.">
        <title>The Global Catalogue of Microorganisms (GCM) 10K type strain sequencing project: providing services to taxonomists for standard genome sequencing and annotation.</title>
        <authorList>
            <consortium name="The Broad Institute Genomics Platform"/>
            <consortium name="The Broad Institute Genome Sequencing Center for Infectious Disease"/>
            <person name="Wu L."/>
            <person name="Ma J."/>
        </authorList>
    </citation>
    <scope>NUCLEOTIDE SEQUENCE [LARGE SCALE GENOMIC DNA]</scope>
    <source>
        <strain evidence="2">NBRC 106310</strain>
    </source>
</reference>